<dbReference type="Pfam" id="PF13561">
    <property type="entry name" value="adh_short_C2"/>
    <property type="match status" value="1"/>
</dbReference>
<dbReference type="PANTHER" id="PTHR42760:SF133">
    <property type="entry name" value="3-OXOACYL-[ACYL-CARRIER-PROTEIN] REDUCTASE"/>
    <property type="match status" value="1"/>
</dbReference>
<dbReference type="InterPro" id="IPR020904">
    <property type="entry name" value="Sc_DH/Rdtase_CS"/>
</dbReference>
<dbReference type="GO" id="GO:0048038">
    <property type="term" value="F:quinone binding"/>
    <property type="evidence" value="ECO:0007669"/>
    <property type="project" value="TreeGrafter"/>
</dbReference>
<dbReference type="GO" id="GO:0016616">
    <property type="term" value="F:oxidoreductase activity, acting on the CH-OH group of donors, NAD or NADP as acceptor"/>
    <property type="evidence" value="ECO:0007669"/>
    <property type="project" value="TreeGrafter"/>
</dbReference>
<dbReference type="InterPro" id="IPR036291">
    <property type="entry name" value="NAD(P)-bd_dom_sf"/>
</dbReference>
<dbReference type="SUPFAM" id="SSF51735">
    <property type="entry name" value="NAD(P)-binding Rossmann-fold domains"/>
    <property type="match status" value="1"/>
</dbReference>
<dbReference type="PROSITE" id="PS00061">
    <property type="entry name" value="ADH_SHORT"/>
    <property type="match status" value="1"/>
</dbReference>
<evidence type="ECO:0000256" key="2">
    <source>
        <dbReference type="ARBA" id="ARBA00023002"/>
    </source>
</evidence>
<dbReference type="Gene3D" id="3.40.50.720">
    <property type="entry name" value="NAD(P)-binding Rossmann-like Domain"/>
    <property type="match status" value="1"/>
</dbReference>
<sequence length="262" mass="27598">MTEQTISGIKPGLRVVITAGASGIGRVIAETLRAHGARIHVCDVSQEALDACRKALPDVGTTLADVADVKQVDRFFDTALSALGGLDVLVNNAGIAGPTAGVEDIDPAEWDRTVAINLNGQFYSARKAVPALRKTQDGAIINMSSVAGRFGYAYRTPYAATKWAIVGFTESLAKELGPAGIRVNAILPGVVEGPRIQRVISARAQATGVPYETMELEYKNKASLRRMVSAQDVANMALFLCSPAGRNISGQALSVCGNVETL</sequence>
<gene>
    <name evidence="3" type="ORF">FRZ44_43330</name>
</gene>
<dbReference type="KEGG" id="htq:FRZ44_43330"/>
<protein>
    <submittedName>
        <fullName evidence="3">Short-chain dehydrogenase/reductase</fullName>
    </submittedName>
</protein>
<dbReference type="Proteomes" id="UP000326202">
    <property type="component" value="Chromosome"/>
</dbReference>
<proteinExistence type="inferred from homology"/>
<dbReference type="AlphaFoldDB" id="A0A5J6MPA3"/>
<dbReference type="PRINTS" id="PR00080">
    <property type="entry name" value="SDRFAMILY"/>
</dbReference>
<dbReference type="PRINTS" id="PR00081">
    <property type="entry name" value="GDHRDH"/>
</dbReference>
<dbReference type="GO" id="GO:0006633">
    <property type="term" value="P:fatty acid biosynthetic process"/>
    <property type="evidence" value="ECO:0007669"/>
    <property type="project" value="TreeGrafter"/>
</dbReference>
<dbReference type="RefSeq" id="WP_151179120.1">
    <property type="nucleotide sequence ID" value="NZ_CP042906.1"/>
</dbReference>
<dbReference type="OrthoDB" id="9804774at2"/>
<comment type="similarity">
    <text evidence="1">Belongs to the short-chain dehydrogenases/reductases (SDR) family.</text>
</comment>
<evidence type="ECO:0000256" key="1">
    <source>
        <dbReference type="ARBA" id="ARBA00006484"/>
    </source>
</evidence>
<accession>A0A5J6MPA3</accession>
<reference evidence="3 4" key="1">
    <citation type="submission" date="2019-08" db="EMBL/GenBank/DDBJ databases">
        <title>Hyperibacter terrae gen. nov., sp. nov. and Hyperibacter viscosus sp. nov., two new members in the family Rhodospirillaceae isolated from the rhizosphere of Hypericum perforatum.</title>
        <authorList>
            <person name="Noviana Z."/>
        </authorList>
    </citation>
    <scope>NUCLEOTIDE SEQUENCE [LARGE SCALE GENOMIC DNA]</scope>
    <source>
        <strain evidence="3 4">R5913</strain>
    </source>
</reference>
<evidence type="ECO:0000313" key="4">
    <source>
        <dbReference type="Proteomes" id="UP000326202"/>
    </source>
</evidence>
<dbReference type="FunFam" id="3.40.50.720:FF:000084">
    <property type="entry name" value="Short-chain dehydrogenase reductase"/>
    <property type="match status" value="1"/>
</dbReference>
<dbReference type="CDD" id="cd05233">
    <property type="entry name" value="SDR_c"/>
    <property type="match status" value="1"/>
</dbReference>
<dbReference type="PANTHER" id="PTHR42760">
    <property type="entry name" value="SHORT-CHAIN DEHYDROGENASES/REDUCTASES FAMILY MEMBER"/>
    <property type="match status" value="1"/>
</dbReference>
<keyword evidence="2" id="KW-0560">Oxidoreductase</keyword>
<evidence type="ECO:0000313" key="3">
    <source>
        <dbReference type="EMBL" id="QEX19021.1"/>
    </source>
</evidence>
<keyword evidence="4" id="KW-1185">Reference proteome</keyword>
<name>A0A5J6MPA3_9PROT</name>
<dbReference type="EMBL" id="CP042906">
    <property type="protein sequence ID" value="QEX19021.1"/>
    <property type="molecule type" value="Genomic_DNA"/>
</dbReference>
<organism evidence="3 4">
    <name type="scientific">Hypericibacter terrae</name>
    <dbReference type="NCBI Taxonomy" id="2602015"/>
    <lineage>
        <taxon>Bacteria</taxon>
        <taxon>Pseudomonadati</taxon>
        <taxon>Pseudomonadota</taxon>
        <taxon>Alphaproteobacteria</taxon>
        <taxon>Rhodospirillales</taxon>
        <taxon>Dongiaceae</taxon>
        <taxon>Hypericibacter</taxon>
    </lineage>
</organism>
<dbReference type="NCBIfam" id="NF009466">
    <property type="entry name" value="PRK12826.1-2"/>
    <property type="match status" value="1"/>
</dbReference>
<dbReference type="InterPro" id="IPR002347">
    <property type="entry name" value="SDR_fam"/>
</dbReference>